<dbReference type="FunFam" id="3.40.630.30:FF:000047">
    <property type="entry name" value="Acetyltransferase, GNAT family"/>
    <property type="match status" value="1"/>
</dbReference>
<dbReference type="Proteomes" id="UP000236509">
    <property type="component" value="Unassembled WGS sequence"/>
</dbReference>
<organism evidence="2 3">
    <name type="scientific">Staphylococcus argenteus</name>
    <dbReference type="NCBI Taxonomy" id="985002"/>
    <lineage>
        <taxon>Bacteria</taxon>
        <taxon>Bacillati</taxon>
        <taxon>Bacillota</taxon>
        <taxon>Bacilli</taxon>
        <taxon>Bacillales</taxon>
        <taxon>Staphylococcaceae</taxon>
        <taxon>Staphylococcus</taxon>
    </lineage>
</organism>
<accession>A0A7U7PXE1</accession>
<gene>
    <name evidence="2" type="ORF">BN1326_30306</name>
</gene>
<dbReference type="InterPro" id="IPR051908">
    <property type="entry name" value="Ribosomal_N-acetyltransferase"/>
</dbReference>
<dbReference type="InterPro" id="IPR000182">
    <property type="entry name" value="GNAT_dom"/>
</dbReference>
<dbReference type="PROSITE" id="PS51186">
    <property type="entry name" value="GNAT"/>
    <property type="match status" value="1"/>
</dbReference>
<dbReference type="PANTHER" id="PTHR43441:SF2">
    <property type="entry name" value="FAMILY ACETYLTRANSFERASE, PUTATIVE (AFU_ORTHOLOGUE AFUA_7G00850)-RELATED"/>
    <property type="match status" value="1"/>
</dbReference>
<dbReference type="PANTHER" id="PTHR43441">
    <property type="entry name" value="RIBOSOMAL-PROTEIN-SERINE ACETYLTRANSFERASE"/>
    <property type="match status" value="1"/>
</dbReference>
<dbReference type="InterPro" id="IPR016181">
    <property type="entry name" value="Acyl_CoA_acyltransferase"/>
</dbReference>
<dbReference type="GO" id="GO:0008999">
    <property type="term" value="F:protein-N-terminal-alanine acetyltransferase activity"/>
    <property type="evidence" value="ECO:0007669"/>
    <property type="project" value="TreeGrafter"/>
</dbReference>
<sequence length="227" mass="26542">MENEFNQPIGESVLQSGMFQSPTAETLNGRYVILQKLSVEHIKDLYQSLALPEYDDSWTYLFASPIHDQKKFASYILELIAKEDIYYAIINKDSNKAVGYLSLMRVNPMHGSIEVGNVHYSHMLKRSRMATEAQYLLAQYVFETLQYRRYEWKCDNLNSPSKKAALRLGFTYEGLFRKAIIYKGRNRDTAWFAMIDDEWPEIKERLLVWLNPSNFDSNGHQFSKLNP</sequence>
<protein>
    <recommendedName>
        <fullName evidence="1">N-acetyltransferase domain-containing protein</fullName>
    </recommendedName>
</protein>
<keyword evidence="3" id="KW-1185">Reference proteome</keyword>
<feature type="domain" description="N-acetyltransferase" evidence="1">
    <location>
        <begin position="32"/>
        <end position="188"/>
    </location>
</feature>
<name>A0A7U7PXE1_9STAP</name>
<dbReference type="Gene3D" id="3.40.630.30">
    <property type="match status" value="1"/>
</dbReference>
<evidence type="ECO:0000259" key="1">
    <source>
        <dbReference type="PROSITE" id="PS51186"/>
    </source>
</evidence>
<comment type="caution">
    <text evidence="2">The sequence shown here is derived from an EMBL/GenBank/DDBJ whole genome shotgun (WGS) entry which is preliminary data.</text>
</comment>
<dbReference type="EMBL" id="CVOU01000015">
    <property type="protein sequence ID" value="CRI21743.1"/>
    <property type="molecule type" value="Genomic_DNA"/>
</dbReference>
<proteinExistence type="predicted"/>
<evidence type="ECO:0000313" key="2">
    <source>
        <dbReference type="EMBL" id="CRI21743.1"/>
    </source>
</evidence>
<dbReference type="Pfam" id="PF13302">
    <property type="entry name" value="Acetyltransf_3"/>
    <property type="match status" value="1"/>
</dbReference>
<dbReference type="AlphaFoldDB" id="A0A7U7PXE1"/>
<reference evidence="2 3" key="1">
    <citation type="submission" date="2015-04" db="EMBL/GenBank/DDBJ databases">
        <authorList>
            <person name="Cao L."/>
            <person name="Gao C.H."/>
        </authorList>
    </citation>
    <scope>NUCLEOTIDE SEQUENCE [LARGE SCALE GENOMIC DNA]</scope>
    <source>
        <strain evidence="2 3">SH3</strain>
    </source>
</reference>
<evidence type="ECO:0000313" key="3">
    <source>
        <dbReference type="Proteomes" id="UP000236509"/>
    </source>
</evidence>
<dbReference type="SUPFAM" id="SSF55729">
    <property type="entry name" value="Acyl-CoA N-acyltransferases (Nat)"/>
    <property type="match status" value="1"/>
</dbReference>
<dbReference type="GO" id="GO:1990189">
    <property type="term" value="F:protein N-terminal-serine acetyltransferase activity"/>
    <property type="evidence" value="ECO:0007669"/>
    <property type="project" value="TreeGrafter"/>
</dbReference>